<keyword evidence="1 6" id="KW-0808">Transferase</keyword>
<evidence type="ECO:0000256" key="6">
    <source>
        <dbReference type="HAMAP-Rule" id="MF_00590"/>
    </source>
</evidence>
<comment type="pathway">
    <text evidence="6">Cofactor biosynthesis; coenzyme A biosynthesis.</text>
</comment>
<dbReference type="GO" id="GO:0016301">
    <property type="term" value="F:kinase activity"/>
    <property type="evidence" value="ECO:0007669"/>
    <property type="project" value="UniProtKB-UniRule"/>
</dbReference>
<comment type="caution">
    <text evidence="7">The sequence shown here is derived from an EMBL/GenBank/DDBJ whole genome shotgun (WGS) entry which is preliminary data.</text>
</comment>
<comment type="similarity">
    <text evidence="6">Belongs to the GTP-dependent DPCK family.</text>
</comment>
<dbReference type="InterPro" id="IPR007164">
    <property type="entry name" value="GTP-dep_dephospho-CoA_kin"/>
</dbReference>
<dbReference type="EC" id="2.7.1.237" evidence="6"/>
<dbReference type="GO" id="GO:0005525">
    <property type="term" value="F:GTP binding"/>
    <property type="evidence" value="ECO:0007669"/>
    <property type="project" value="UniProtKB-UniRule"/>
</dbReference>
<feature type="binding site" evidence="6">
    <location>
        <position position="57"/>
    </location>
    <ligand>
        <name>GTP</name>
        <dbReference type="ChEBI" id="CHEBI:37565"/>
    </ligand>
</feature>
<keyword evidence="4 6" id="KW-0173">Coenzyme A biosynthesis</keyword>
<feature type="binding site" evidence="6">
    <location>
        <position position="59"/>
    </location>
    <ligand>
        <name>GTP</name>
        <dbReference type="ChEBI" id="CHEBI:37565"/>
    </ligand>
</feature>
<evidence type="ECO:0000256" key="4">
    <source>
        <dbReference type="ARBA" id="ARBA00022993"/>
    </source>
</evidence>
<proteinExistence type="inferred from homology"/>
<protein>
    <recommendedName>
        <fullName evidence="6">GTP-dependent dephospho-CoA kinase</fullName>
        <ecNumber evidence="6">2.7.1.237</ecNumber>
    </recommendedName>
    <alternativeName>
        <fullName evidence="6">Dephospho-coenzyme A kinase</fullName>
        <shortName evidence="6">DPCK</shortName>
    </alternativeName>
</protein>
<dbReference type="PIRSF" id="PIRSF006533">
    <property type="entry name" value="UCP006533"/>
    <property type="match status" value="1"/>
</dbReference>
<comment type="catalytic activity">
    <reaction evidence="6">
        <text>3'-dephospho-CoA + GTP = GDP + CoA + H(+)</text>
        <dbReference type="Rhea" id="RHEA:61156"/>
        <dbReference type="ChEBI" id="CHEBI:15378"/>
        <dbReference type="ChEBI" id="CHEBI:37565"/>
        <dbReference type="ChEBI" id="CHEBI:57287"/>
        <dbReference type="ChEBI" id="CHEBI:57328"/>
        <dbReference type="ChEBI" id="CHEBI:58189"/>
        <dbReference type="EC" id="2.7.1.237"/>
    </reaction>
</comment>
<feature type="binding site" evidence="6">
    <location>
        <position position="39"/>
    </location>
    <ligand>
        <name>GTP</name>
        <dbReference type="ChEBI" id="CHEBI:37565"/>
    </ligand>
</feature>
<reference evidence="8" key="1">
    <citation type="journal article" date="2019" name="bioRxiv">
        <title>Genome diversification in globally distributed novel marine Proteobacteria is linked to environmental adaptation.</title>
        <authorList>
            <person name="Zhou Z."/>
            <person name="Tran P.Q."/>
            <person name="Kieft K."/>
            <person name="Anantharaman K."/>
        </authorList>
    </citation>
    <scope>NUCLEOTIDE SEQUENCE [LARGE SCALE GENOMIC DNA]</scope>
</reference>
<dbReference type="AlphaFoldDB" id="A0A7J4GQX2"/>
<evidence type="ECO:0000256" key="5">
    <source>
        <dbReference type="ARBA" id="ARBA00023134"/>
    </source>
</evidence>
<dbReference type="Pfam" id="PF04019">
    <property type="entry name" value="DUF359"/>
    <property type="match status" value="1"/>
</dbReference>
<organism evidence="7 8">
    <name type="scientific">Marine Group III euryarchaeote</name>
    <dbReference type="NCBI Taxonomy" id="2173149"/>
    <lineage>
        <taxon>Archaea</taxon>
        <taxon>Methanobacteriati</taxon>
        <taxon>Thermoplasmatota</taxon>
        <taxon>Thermoplasmata</taxon>
        <taxon>Candidatus Thermoprofundales</taxon>
    </lineage>
</organism>
<keyword evidence="5 6" id="KW-0342">GTP-binding</keyword>
<dbReference type="Proteomes" id="UP000585802">
    <property type="component" value="Unassembled WGS sequence"/>
</dbReference>
<dbReference type="PANTHER" id="PTHR40732">
    <property type="entry name" value="UPF0218 PROTEIN TK1697"/>
    <property type="match status" value="1"/>
</dbReference>
<evidence type="ECO:0000313" key="7">
    <source>
        <dbReference type="EMBL" id="HIF36908.1"/>
    </source>
</evidence>
<keyword evidence="3 6" id="KW-0418">Kinase</keyword>
<dbReference type="HAMAP" id="MF_00590">
    <property type="entry name" value="Dephospho_CoA_kinase_GTP_dep"/>
    <property type="match status" value="1"/>
</dbReference>
<accession>A0A7J4GQX2</accession>
<comment type="function">
    <text evidence="6">Catalyzes the GTP-dependent phosphorylation of the 3'-hydroxyl group of dephosphocoenzyme A to form coenzyme A (CoA).</text>
</comment>
<dbReference type="UniPathway" id="UPA00241"/>
<dbReference type="GO" id="GO:0015937">
    <property type="term" value="P:coenzyme A biosynthetic process"/>
    <property type="evidence" value="ECO:0007669"/>
    <property type="project" value="UniProtKB-UniRule"/>
</dbReference>
<comment type="caution">
    <text evidence="6">Lacks conserved residue(s) required for the propagation of feature annotation.</text>
</comment>
<feature type="binding site" evidence="6">
    <location>
        <position position="38"/>
    </location>
    <ligand>
        <name>GTP</name>
        <dbReference type="ChEBI" id="CHEBI:37565"/>
    </ligand>
</feature>
<evidence type="ECO:0000256" key="3">
    <source>
        <dbReference type="ARBA" id="ARBA00022777"/>
    </source>
</evidence>
<name>A0A7J4GQX2_9ARCH</name>
<evidence type="ECO:0000256" key="2">
    <source>
        <dbReference type="ARBA" id="ARBA00022741"/>
    </source>
</evidence>
<dbReference type="EMBL" id="DUCX01000010">
    <property type="protein sequence ID" value="HIF36908.1"/>
    <property type="molecule type" value="Genomic_DNA"/>
</dbReference>
<keyword evidence="2 6" id="KW-0547">Nucleotide-binding</keyword>
<gene>
    <name evidence="7" type="ORF">EYQ70_00565</name>
</gene>
<sequence length="166" mass="18875">MYILRPEMAKELRETKNKIYQKSPESLTNSNYIATIGDICTIKIFEEIREPNLCIIDMKTKRNIALNSKQKIQISKIGEKTVHVQNKAGTISKELWKSIKNNISNNLNTKIVVDGEEDLATLAVISMVKLGAKVIYGMPNRGMVVVDVNQQEKKRADSLLRRMLVE</sequence>
<feature type="binding site" evidence="6">
    <location>
        <position position="117"/>
    </location>
    <ligand>
        <name>GTP</name>
        <dbReference type="ChEBI" id="CHEBI:37565"/>
    </ligand>
</feature>
<evidence type="ECO:0000313" key="8">
    <source>
        <dbReference type="Proteomes" id="UP000585802"/>
    </source>
</evidence>
<evidence type="ECO:0000256" key="1">
    <source>
        <dbReference type="ARBA" id="ARBA00022679"/>
    </source>
</evidence>
<dbReference type="PANTHER" id="PTHR40732:SF1">
    <property type="entry name" value="GTP-DEPENDENT DEPHOSPHO-COA KINASE"/>
    <property type="match status" value="1"/>
</dbReference>